<dbReference type="Proteomes" id="UP000626786">
    <property type="component" value="Unassembled WGS sequence"/>
</dbReference>
<dbReference type="RefSeq" id="WP_191694118.1">
    <property type="nucleotide sequence ID" value="NZ_JACSQN010000005.1"/>
</dbReference>
<comment type="caution">
    <text evidence="1">The sequence shown here is derived from an EMBL/GenBank/DDBJ whole genome shotgun (WGS) entry which is preliminary data.</text>
</comment>
<reference evidence="1 2" key="1">
    <citation type="submission" date="2020-08" db="EMBL/GenBank/DDBJ databases">
        <title>A Genomic Blueprint of the Chicken Gut Microbiome.</title>
        <authorList>
            <person name="Gilroy R."/>
            <person name="Ravi A."/>
            <person name="Getino M."/>
            <person name="Pursley I."/>
            <person name="Horton D.L."/>
            <person name="Alikhan N.-F."/>
            <person name="Baker D."/>
            <person name="Gharbi K."/>
            <person name="Hall N."/>
            <person name="Watson M."/>
            <person name="Adriaenssens E.M."/>
            <person name="Foster-Nyarko E."/>
            <person name="Jarju S."/>
            <person name="Secka A."/>
            <person name="Antonio M."/>
            <person name="Oren A."/>
            <person name="Chaudhuri R."/>
            <person name="La Ragione R.M."/>
            <person name="Hildebrand F."/>
            <person name="Pallen M.J."/>
        </authorList>
    </citation>
    <scope>NUCLEOTIDE SEQUENCE [LARGE SCALE GENOMIC DNA]</scope>
    <source>
        <strain evidence="1 2">Sa2YVA2</strain>
    </source>
</reference>
<evidence type="ECO:0000313" key="2">
    <source>
        <dbReference type="Proteomes" id="UP000626786"/>
    </source>
</evidence>
<evidence type="ECO:0000313" key="1">
    <source>
        <dbReference type="EMBL" id="MBD7984430.1"/>
    </source>
</evidence>
<sequence length="188" mass="21710">MIEKVKITAEQAEMLKAYKRISDKETGKKLNDLEFFIEMRHTFVDSFECLKGFTIEEFAKLLYVRNSYEIEPQYKVGDWVVNSANGRFAKVERVAPDRVWVDDEKARYFLKSSLRHATPEEIKAEKERRVWAGIGRENIGFKQGDVAVDKAGYFYTDKSDIEEVYAEAALKGFYPAESFIEFGGGEDV</sequence>
<accession>A0ABR8U8S3</accession>
<gene>
    <name evidence="1" type="ORF">H9649_07555</name>
</gene>
<keyword evidence="2" id="KW-1185">Reference proteome</keyword>
<organism evidence="1 2">
    <name type="scientific">Sporosarcina quadrami</name>
    <dbReference type="NCBI Taxonomy" id="2762234"/>
    <lineage>
        <taxon>Bacteria</taxon>
        <taxon>Bacillati</taxon>
        <taxon>Bacillota</taxon>
        <taxon>Bacilli</taxon>
        <taxon>Bacillales</taxon>
        <taxon>Caryophanaceae</taxon>
        <taxon>Sporosarcina</taxon>
    </lineage>
</organism>
<dbReference type="EMBL" id="JACSQN010000005">
    <property type="protein sequence ID" value="MBD7984430.1"/>
    <property type="molecule type" value="Genomic_DNA"/>
</dbReference>
<name>A0ABR8U8S3_9BACL</name>
<protein>
    <submittedName>
        <fullName evidence="1">Uncharacterized protein</fullName>
    </submittedName>
</protein>
<proteinExistence type="predicted"/>